<sequence length="820" mass="91911">MINNLTAADLPRPAPRSSNPEIMAAEIIERLTYRIGKDVKVAKPHDWLTATILVVRDRIIDKWMASTRKAYADNSKRVYYLSLEFLIGRLMRDAISNIGLMHEIRDALSSLGVDLDVIAGLEPDAALGNGGLGRLAACFMESMATVDIPAYGYGIRYVHGLFRQQMADGWQVELPETWLAHGNPWEFERRESSYEIGFGGSVETIGGYEDPQRFVWKPAERVIAMAYDTPVVGWRGTRVNTLRLWSAQPIDPILLAAFNAGDHIGALRESNKAESLTRVLYPADATPAGQELRLRQEFFFSSASLQDILRRHLQQYPDFTSLPDKVSIQLNDTHPAISICEMIRLLCDVHGLEFDEAWKITQGTFSYTNHTLLPEALESWPVPLLERLLPRHMQIVYAINANTLLFARKEKKMADQQIRSISLIDEGGERRVRMGNLAFIGSHSINGVSALHTELMKETVFADLHSLYPERINNKTNGITPRRWLMQCNPGLTGLIREAIGDDFLDDAEKLIALDRFADDAGFREKFAEVKRLNKVRLANTVAQRMGIRVDPSAMFDIQIKRIHEYKRQLLNLIETVALYDQIRSHPELDWVPRVKFFAGKAAPSYHNAKLIIKLANDIARVINNDPAVRGLLKVVFIPNYNVSLAEIMVPAADLSEQISTAGMEASGTGNMKFALNGALTIGTLDGANVEMLEHVGADNIVIFGMTAEEVSRARAEGHNPRAIIEGSAELSQALSSIASGVFSPDDRSRFSALMDGIYNSDWFMVAADFDAYADAQRKVDAIWSDQDSWNTKAVRNTARMGWFSSDRTIRQYATEIWRA</sequence>
<name>A0A7Z7BRF6_9HYPH</name>
<dbReference type="Gene3D" id="3.40.50.2000">
    <property type="entry name" value="Glycogen Phosphorylase B"/>
    <property type="match status" value="2"/>
</dbReference>
<evidence type="ECO:0000256" key="8">
    <source>
        <dbReference type="ARBA" id="ARBA00022679"/>
    </source>
</evidence>
<keyword evidence="10 13" id="KW-0119">Carbohydrate metabolism</keyword>
<dbReference type="GO" id="GO:0005737">
    <property type="term" value="C:cytoplasm"/>
    <property type="evidence" value="ECO:0007669"/>
    <property type="project" value="UniProtKB-SubCell"/>
</dbReference>
<organism evidence="14 15">
    <name type="scientific">Agrobacterium fabrum</name>
    <dbReference type="NCBI Taxonomy" id="1176649"/>
    <lineage>
        <taxon>Bacteria</taxon>
        <taxon>Pseudomonadati</taxon>
        <taxon>Pseudomonadota</taxon>
        <taxon>Alphaproteobacteria</taxon>
        <taxon>Hyphomicrobiales</taxon>
        <taxon>Rhizobiaceae</taxon>
        <taxon>Rhizobium/Agrobacterium group</taxon>
        <taxon>Agrobacterium</taxon>
        <taxon>Agrobacterium tumefaciens complex</taxon>
    </lineage>
</organism>
<keyword evidence="5" id="KW-0963">Cytoplasm</keyword>
<keyword evidence="9 12" id="KW-0663">Pyridoxal phosphate</keyword>
<dbReference type="PANTHER" id="PTHR11468">
    <property type="entry name" value="GLYCOGEN PHOSPHORYLASE"/>
    <property type="match status" value="1"/>
</dbReference>
<comment type="subcellular location">
    <subcellularLocation>
        <location evidence="3">Cytoplasm</location>
    </subcellularLocation>
</comment>
<dbReference type="GO" id="GO:0008184">
    <property type="term" value="F:glycogen phosphorylase activity"/>
    <property type="evidence" value="ECO:0007669"/>
    <property type="project" value="InterPro"/>
</dbReference>
<proteinExistence type="inferred from homology"/>
<dbReference type="SUPFAM" id="SSF53756">
    <property type="entry name" value="UDP-Glycosyltransferase/glycogen phosphorylase"/>
    <property type="match status" value="1"/>
</dbReference>
<dbReference type="PROSITE" id="PS00102">
    <property type="entry name" value="PHOSPHORYLASE"/>
    <property type="match status" value="1"/>
</dbReference>
<evidence type="ECO:0000256" key="9">
    <source>
        <dbReference type="ARBA" id="ARBA00022898"/>
    </source>
</evidence>
<comment type="cofactor">
    <cofactor evidence="2 13">
        <name>pyridoxal 5'-phosphate</name>
        <dbReference type="ChEBI" id="CHEBI:597326"/>
    </cofactor>
</comment>
<dbReference type="FunFam" id="3.40.50.2000:FF:000003">
    <property type="entry name" value="Alpha-1,4 glucan phosphorylase"/>
    <property type="match status" value="1"/>
</dbReference>
<evidence type="ECO:0000256" key="7">
    <source>
        <dbReference type="ARBA" id="ARBA00022676"/>
    </source>
</evidence>
<evidence type="ECO:0000256" key="12">
    <source>
        <dbReference type="PIRSR" id="PIRSR000460-1"/>
    </source>
</evidence>
<evidence type="ECO:0000256" key="6">
    <source>
        <dbReference type="ARBA" id="ARBA00022533"/>
    </source>
</evidence>
<evidence type="ECO:0000256" key="1">
    <source>
        <dbReference type="ARBA" id="ARBA00001275"/>
    </source>
</evidence>
<dbReference type="FunFam" id="3.40.50.2000:FF:000153">
    <property type="entry name" value="Alpha-1,4 glucan phosphorylase"/>
    <property type="match status" value="1"/>
</dbReference>
<dbReference type="InterPro" id="IPR000811">
    <property type="entry name" value="Glyco_trans_35"/>
</dbReference>
<evidence type="ECO:0000256" key="4">
    <source>
        <dbReference type="ARBA" id="ARBA00006047"/>
    </source>
</evidence>
<comment type="caution">
    <text evidence="14">The sequence shown here is derived from an EMBL/GenBank/DDBJ whole genome shotgun (WGS) entry which is preliminary data.</text>
</comment>
<dbReference type="RefSeq" id="WP_006313780.1">
    <property type="nucleotide sequence ID" value="NZ_CP033023.1"/>
</dbReference>
<evidence type="ECO:0000256" key="10">
    <source>
        <dbReference type="ARBA" id="ARBA00023277"/>
    </source>
</evidence>
<dbReference type="Proteomes" id="UP000198917">
    <property type="component" value="Unassembled WGS sequence"/>
</dbReference>
<keyword evidence="6" id="KW-0021">Allosteric enzyme</keyword>
<dbReference type="NCBIfam" id="TIGR02093">
    <property type="entry name" value="P_ylase"/>
    <property type="match status" value="1"/>
</dbReference>
<dbReference type="GO" id="GO:0005980">
    <property type="term" value="P:glycogen catabolic process"/>
    <property type="evidence" value="ECO:0007669"/>
    <property type="project" value="UniProtKB-ARBA"/>
</dbReference>
<dbReference type="EMBL" id="FNEW01000006">
    <property type="protein sequence ID" value="SDK25961.1"/>
    <property type="molecule type" value="Genomic_DNA"/>
</dbReference>
<dbReference type="GO" id="GO:0030170">
    <property type="term" value="F:pyridoxal phosphate binding"/>
    <property type="evidence" value="ECO:0007669"/>
    <property type="project" value="InterPro"/>
</dbReference>
<evidence type="ECO:0000256" key="11">
    <source>
        <dbReference type="ARBA" id="ARBA00025174"/>
    </source>
</evidence>
<feature type="modified residue" description="N6-(pyridoxal phosphate)lysine" evidence="12">
    <location>
        <position position="673"/>
    </location>
</feature>
<gene>
    <name evidence="14" type="ORF">SAMN05428983_4378</name>
</gene>
<keyword evidence="8 13" id="KW-0808">Transferase</keyword>
<comment type="catalytic activity">
    <reaction evidence="1 13">
        <text>[(1-&gt;4)-alpha-D-glucosyl](n) + phosphate = [(1-&gt;4)-alpha-D-glucosyl](n-1) + alpha-D-glucose 1-phosphate</text>
        <dbReference type="Rhea" id="RHEA:41732"/>
        <dbReference type="Rhea" id="RHEA-COMP:9584"/>
        <dbReference type="Rhea" id="RHEA-COMP:9586"/>
        <dbReference type="ChEBI" id="CHEBI:15444"/>
        <dbReference type="ChEBI" id="CHEBI:43474"/>
        <dbReference type="ChEBI" id="CHEBI:58601"/>
        <dbReference type="EC" id="2.4.1.1"/>
    </reaction>
</comment>
<evidence type="ECO:0000256" key="3">
    <source>
        <dbReference type="ARBA" id="ARBA00004496"/>
    </source>
</evidence>
<dbReference type="PIRSF" id="PIRSF000460">
    <property type="entry name" value="Pprylas_GlgP"/>
    <property type="match status" value="1"/>
</dbReference>
<reference evidence="14 15" key="1">
    <citation type="submission" date="2016-10" db="EMBL/GenBank/DDBJ databases">
        <authorList>
            <person name="Varghese N."/>
            <person name="Submissions S."/>
        </authorList>
    </citation>
    <scope>NUCLEOTIDE SEQUENCE [LARGE SCALE GENOMIC DNA]</scope>
    <source>
        <strain evidence="14 15">PDC82</strain>
    </source>
</reference>
<comment type="function">
    <text evidence="11">Phosphorylase is an important allosteric enzyme in carbohydrate metabolism. Enzymes from different sources differ in their regulatory mechanisms and in their natural substrates. However, all known phosphorylases share catalytic and structural properties.</text>
</comment>
<comment type="similarity">
    <text evidence="4 13">Belongs to the glycogen phosphorylase family.</text>
</comment>
<evidence type="ECO:0000313" key="14">
    <source>
        <dbReference type="EMBL" id="SDK25961.1"/>
    </source>
</evidence>
<evidence type="ECO:0000256" key="2">
    <source>
        <dbReference type="ARBA" id="ARBA00001933"/>
    </source>
</evidence>
<dbReference type="InterPro" id="IPR035090">
    <property type="entry name" value="Pyridoxal_P_attach_site"/>
</dbReference>
<dbReference type="CDD" id="cd04300">
    <property type="entry name" value="GT35_Glycogen_Phosphorylase"/>
    <property type="match status" value="1"/>
</dbReference>
<protein>
    <recommendedName>
        <fullName evidence="13">Alpha-1,4 glucan phosphorylase</fullName>
        <ecNumber evidence="13">2.4.1.1</ecNumber>
    </recommendedName>
</protein>
<dbReference type="PANTHER" id="PTHR11468:SF3">
    <property type="entry name" value="GLYCOGEN PHOSPHORYLASE, LIVER FORM"/>
    <property type="match status" value="1"/>
</dbReference>
<accession>A0A7Z7BRF6</accession>
<evidence type="ECO:0000256" key="13">
    <source>
        <dbReference type="RuleBase" id="RU000587"/>
    </source>
</evidence>
<dbReference type="EC" id="2.4.1.1" evidence="13"/>
<dbReference type="AlphaFoldDB" id="A0A7Z7BRF6"/>
<evidence type="ECO:0000313" key="15">
    <source>
        <dbReference type="Proteomes" id="UP000198917"/>
    </source>
</evidence>
<comment type="function">
    <text evidence="13">Allosteric enzyme that catalyzes the rate-limiting step in glycogen catabolism, the phosphorolytic cleavage of glycogen to produce glucose-1-phosphate, and plays a central role in maintaining cellular and organismal glucose homeostasis.</text>
</comment>
<dbReference type="Pfam" id="PF00343">
    <property type="entry name" value="Phosphorylase"/>
    <property type="match status" value="1"/>
</dbReference>
<evidence type="ECO:0000256" key="5">
    <source>
        <dbReference type="ARBA" id="ARBA00022490"/>
    </source>
</evidence>
<dbReference type="InterPro" id="IPR011833">
    <property type="entry name" value="Glycg_phsphrylas"/>
</dbReference>
<keyword evidence="7 13" id="KW-0328">Glycosyltransferase</keyword>